<dbReference type="Proteomes" id="UP000224634">
    <property type="component" value="Unassembled WGS sequence"/>
</dbReference>
<evidence type="ECO:0000313" key="3">
    <source>
        <dbReference type="Proteomes" id="UP000224634"/>
    </source>
</evidence>
<reference evidence="2 3" key="1">
    <citation type="submission" date="2017-10" db="EMBL/GenBank/DDBJ databases">
        <title>Comparative genomics in systemic dimorphic fungi from Ajellomycetaceae.</title>
        <authorList>
            <person name="Munoz J.F."/>
            <person name="Mcewen J.G."/>
            <person name="Clay O.K."/>
            <person name="Cuomo C.A."/>
        </authorList>
    </citation>
    <scope>NUCLEOTIDE SEQUENCE [LARGE SCALE GENOMIC DNA]</scope>
    <source>
        <strain evidence="2 3">UAMH7299</strain>
    </source>
</reference>
<evidence type="ECO:0000256" key="1">
    <source>
        <dbReference type="SAM" id="MobiDB-lite"/>
    </source>
</evidence>
<gene>
    <name evidence="2" type="ORF">AJ80_06830</name>
</gene>
<accession>A0A2B7XT19</accession>
<dbReference type="EMBL" id="PDNA01000122">
    <property type="protein sequence ID" value="PGH12109.1"/>
    <property type="molecule type" value="Genomic_DNA"/>
</dbReference>
<name>A0A2B7XT19_POLH7</name>
<comment type="caution">
    <text evidence="2">The sequence shown here is derived from an EMBL/GenBank/DDBJ whole genome shotgun (WGS) entry which is preliminary data.</text>
</comment>
<proteinExistence type="predicted"/>
<protein>
    <submittedName>
        <fullName evidence="2">Uncharacterized protein</fullName>
    </submittedName>
</protein>
<organism evidence="2 3">
    <name type="scientific">Polytolypa hystricis (strain UAMH7299)</name>
    <dbReference type="NCBI Taxonomy" id="1447883"/>
    <lineage>
        <taxon>Eukaryota</taxon>
        <taxon>Fungi</taxon>
        <taxon>Dikarya</taxon>
        <taxon>Ascomycota</taxon>
        <taxon>Pezizomycotina</taxon>
        <taxon>Eurotiomycetes</taxon>
        <taxon>Eurotiomycetidae</taxon>
        <taxon>Onygenales</taxon>
        <taxon>Onygenales incertae sedis</taxon>
        <taxon>Polytolypa</taxon>
    </lineage>
</organism>
<sequence>MSTTHEQGKEDEEDSSVLPPTTAEFSPGIPGTILHEPTRPTSPPRTSQDTLPLPDASASVFDPRAVLKVGGDGIFVR</sequence>
<evidence type="ECO:0000313" key="2">
    <source>
        <dbReference type="EMBL" id="PGH12109.1"/>
    </source>
</evidence>
<keyword evidence="3" id="KW-1185">Reference proteome</keyword>
<dbReference type="AlphaFoldDB" id="A0A2B7XT19"/>
<feature type="region of interest" description="Disordered" evidence="1">
    <location>
        <begin position="1"/>
        <end position="59"/>
    </location>
</feature>